<evidence type="ECO:0000313" key="2">
    <source>
        <dbReference type="EMBL" id="CCI51401.1"/>
    </source>
</evidence>
<name>A0A077M2W1_9MICO</name>
<dbReference type="AlphaFoldDB" id="A0A077M2W1"/>
<evidence type="ECO:0000256" key="1">
    <source>
        <dbReference type="SAM" id="MobiDB-lite"/>
    </source>
</evidence>
<evidence type="ECO:0000313" key="3">
    <source>
        <dbReference type="Proteomes" id="UP000035720"/>
    </source>
</evidence>
<organism evidence="2 3">
    <name type="scientific">Nostocoides jenkinsii Ben 74</name>
    <dbReference type="NCBI Taxonomy" id="1193518"/>
    <lineage>
        <taxon>Bacteria</taxon>
        <taxon>Bacillati</taxon>
        <taxon>Actinomycetota</taxon>
        <taxon>Actinomycetes</taxon>
        <taxon>Micrococcales</taxon>
        <taxon>Intrasporangiaceae</taxon>
        <taxon>Nostocoides</taxon>
    </lineage>
</organism>
<reference evidence="2 3" key="1">
    <citation type="journal article" date="2013" name="ISME J.">
        <title>A metabolic model for members of the genus Tetrasphaera involved in enhanced biological phosphorus removal.</title>
        <authorList>
            <person name="Kristiansen R."/>
            <person name="Nguyen H.T.T."/>
            <person name="Saunders A.M."/>
            <person name="Nielsen J.L."/>
            <person name="Wimmer R."/>
            <person name="Le V.Q."/>
            <person name="McIlroy S.J."/>
            <person name="Petrovski S."/>
            <person name="Seviour R.J."/>
            <person name="Calteau A."/>
            <person name="Nielsen K.L."/>
            <person name="Nielsen P.H."/>
        </authorList>
    </citation>
    <scope>NUCLEOTIDE SEQUENCE [LARGE SCALE GENOMIC DNA]</scope>
    <source>
        <strain evidence="2 3">Ben 74</strain>
    </source>
</reference>
<sequence>MSTTGSTFWTGIRPIGVCGGVDSGGVVAVPPEAESRDAAAGEEALVTSQRYRLTLLDAPGPTSVLEPSLVCRTHPWRDQVPQTGARQAGVGHPHT</sequence>
<proteinExistence type="predicted"/>
<gene>
    <name evidence="2" type="ORF">BN13_100070</name>
</gene>
<accession>A0A077M2W1</accession>
<keyword evidence="3" id="KW-1185">Reference proteome</keyword>
<protein>
    <submittedName>
        <fullName evidence="2">Uncharacterized protein</fullName>
    </submittedName>
</protein>
<comment type="caution">
    <text evidence="2">The sequence shown here is derived from an EMBL/GenBank/DDBJ whole genome shotgun (WGS) entry which is preliminary data.</text>
</comment>
<dbReference type="Proteomes" id="UP000035720">
    <property type="component" value="Unassembled WGS sequence"/>
</dbReference>
<feature type="region of interest" description="Disordered" evidence="1">
    <location>
        <begin position="75"/>
        <end position="95"/>
    </location>
</feature>
<dbReference type="EMBL" id="CAJC01000002">
    <property type="protein sequence ID" value="CCI51401.1"/>
    <property type="molecule type" value="Genomic_DNA"/>
</dbReference>